<gene>
    <name evidence="9" type="ORF">C6Y08_04115</name>
    <name evidence="10" type="ORF">D6U18_00525</name>
</gene>
<keyword evidence="3" id="KW-0813">Transport</keyword>
<dbReference type="RefSeq" id="WP_088770280.1">
    <property type="nucleotide sequence ID" value="NZ_CP022130.1"/>
</dbReference>
<proteinExistence type="predicted"/>
<dbReference type="Gene3D" id="2.70.70.10">
    <property type="entry name" value="Glucose Permease (Domain IIA)"/>
    <property type="match status" value="1"/>
</dbReference>
<keyword evidence="6" id="KW-0598">Phosphotransferase system</keyword>
<keyword evidence="11" id="KW-1185">Reference proteome</keyword>
<organism evidence="10 12">
    <name type="scientific">Lactiplantibacillus pentosus</name>
    <name type="common">Lactobacillus pentosus</name>
    <dbReference type="NCBI Taxonomy" id="1589"/>
    <lineage>
        <taxon>Bacteria</taxon>
        <taxon>Bacillati</taxon>
        <taxon>Bacillota</taxon>
        <taxon>Bacilli</taxon>
        <taxon>Lactobacillales</taxon>
        <taxon>Lactobacillaceae</taxon>
        <taxon>Lactiplantibacillus</taxon>
    </lineage>
</organism>
<evidence type="ECO:0000313" key="12">
    <source>
        <dbReference type="Proteomes" id="UP000276249"/>
    </source>
</evidence>
<keyword evidence="7" id="KW-0418">Kinase</keyword>
<evidence type="ECO:0000313" key="9">
    <source>
        <dbReference type="EMBL" id="PRO95591.1"/>
    </source>
</evidence>
<dbReference type="InterPro" id="IPR001127">
    <property type="entry name" value="PTS_EIIA_1_perm"/>
</dbReference>
<comment type="subcellular location">
    <subcellularLocation>
        <location evidence="2">Cell membrane</location>
        <topology evidence="2">Multi-pass membrane protein</topology>
    </subcellularLocation>
    <subcellularLocation>
        <location evidence="1">Cytoplasm</location>
    </subcellularLocation>
</comment>
<comment type="caution">
    <text evidence="10">The sequence shown here is derived from an EMBL/GenBank/DDBJ whole genome shotgun (WGS) entry which is preliminary data.</text>
</comment>
<dbReference type="AlphaFoldDB" id="A0ABD7IU49"/>
<dbReference type="SUPFAM" id="SSF51261">
    <property type="entry name" value="Duplicated hybrid motif"/>
    <property type="match status" value="1"/>
</dbReference>
<evidence type="ECO:0000256" key="3">
    <source>
        <dbReference type="ARBA" id="ARBA00022448"/>
    </source>
</evidence>
<dbReference type="GO" id="GO:0009401">
    <property type="term" value="P:phosphoenolpyruvate-dependent sugar phosphotransferase system"/>
    <property type="evidence" value="ECO:0007669"/>
    <property type="project" value="UniProtKB-KW"/>
</dbReference>
<accession>A0ABD7IU49</accession>
<dbReference type="PANTHER" id="PTHR45008">
    <property type="entry name" value="PTS SYSTEM GLUCOSE-SPECIFIC EIIA COMPONENT"/>
    <property type="match status" value="1"/>
</dbReference>
<name>A0ABD7IU49_LACPE</name>
<feature type="domain" description="PTS EIIA type-1" evidence="8">
    <location>
        <begin position="29"/>
        <end position="136"/>
    </location>
</feature>
<keyword evidence="4 10" id="KW-0762">Sugar transport</keyword>
<evidence type="ECO:0000313" key="10">
    <source>
        <dbReference type="EMBL" id="RMW52837.1"/>
    </source>
</evidence>
<dbReference type="GO" id="GO:0005886">
    <property type="term" value="C:plasma membrane"/>
    <property type="evidence" value="ECO:0007669"/>
    <property type="project" value="UniProtKB-SubCell"/>
</dbReference>
<dbReference type="Pfam" id="PF00358">
    <property type="entry name" value="PTS_EIIA_1"/>
    <property type="match status" value="1"/>
</dbReference>
<dbReference type="FunFam" id="2.70.70.10:FF:000001">
    <property type="entry name" value="PTS system glucose-specific IIA component"/>
    <property type="match status" value="1"/>
</dbReference>
<dbReference type="InterPro" id="IPR011055">
    <property type="entry name" value="Dup_hybrid_motif"/>
</dbReference>
<dbReference type="Proteomes" id="UP000238378">
    <property type="component" value="Unassembled WGS sequence"/>
</dbReference>
<dbReference type="PROSITE" id="PS51093">
    <property type="entry name" value="PTS_EIIA_TYPE_1"/>
    <property type="match status" value="1"/>
</dbReference>
<dbReference type="Proteomes" id="UP000276249">
    <property type="component" value="Unassembled WGS sequence"/>
</dbReference>
<dbReference type="GO" id="GO:0016301">
    <property type="term" value="F:kinase activity"/>
    <property type="evidence" value="ECO:0007669"/>
    <property type="project" value="UniProtKB-KW"/>
</dbReference>
<dbReference type="InterPro" id="IPR050890">
    <property type="entry name" value="PTS_EIIA_component"/>
</dbReference>
<evidence type="ECO:0000256" key="5">
    <source>
        <dbReference type="ARBA" id="ARBA00022679"/>
    </source>
</evidence>
<evidence type="ECO:0000259" key="8">
    <source>
        <dbReference type="PROSITE" id="PS51093"/>
    </source>
</evidence>
<evidence type="ECO:0000256" key="6">
    <source>
        <dbReference type="ARBA" id="ARBA00022683"/>
    </source>
</evidence>
<dbReference type="PANTHER" id="PTHR45008:SF1">
    <property type="entry name" value="PTS SYSTEM GLUCOSE-SPECIFIC EIIA COMPONENT"/>
    <property type="match status" value="1"/>
</dbReference>
<dbReference type="GO" id="GO:0005737">
    <property type="term" value="C:cytoplasm"/>
    <property type="evidence" value="ECO:0007669"/>
    <property type="project" value="UniProtKB-SubCell"/>
</dbReference>
<protein>
    <submittedName>
        <fullName evidence="10">PTS glucose transporter subunit IIA</fullName>
    </submittedName>
    <submittedName>
        <fullName evidence="9">PTS sugar transporter subunit IIA</fullName>
    </submittedName>
</protein>
<dbReference type="NCBIfam" id="TIGR00830">
    <property type="entry name" value="PTBA"/>
    <property type="match status" value="1"/>
</dbReference>
<sequence>MFKLFKTKSQVNICAPVSGKIINLENVKDEVFSTKMMGDGFAIEPMEANNIVSSPVKGKVVSIAETKHAVGIQTNDGKVEILLHIGLDTVNQKGEGFKALVKNGDRIESGQPLIEYDRVLMKKKGYDMVTMVIFTKPLNESIDLVKYEGQNINAGDHILNV</sequence>
<dbReference type="EMBL" id="RDCJ01000006">
    <property type="protein sequence ID" value="RMW52837.1"/>
    <property type="molecule type" value="Genomic_DNA"/>
</dbReference>
<evidence type="ECO:0000256" key="2">
    <source>
        <dbReference type="ARBA" id="ARBA00004651"/>
    </source>
</evidence>
<keyword evidence="5" id="KW-0808">Transferase</keyword>
<evidence type="ECO:0000256" key="1">
    <source>
        <dbReference type="ARBA" id="ARBA00004496"/>
    </source>
</evidence>
<reference evidence="10 12" key="2">
    <citation type="submission" date="2018-10" db="EMBL/GenBank/DDBJ databases">
        <title>Genome sequences of five Lactobacillus pentosus strains isolated from brines of traditionally fermented spanish-style green table olives and differences between them.</title>
        <authorList>
            <person name="Jimenez Diaz R."/>
        </authorList>
    </citation>
    <scope>NUCLEOTIDE SEQUENCE [LARGE SCALE GENOMIC DNA]</scope>
    <source>
        <strain evidence="10 12">IG10</strain>
    </source>
</reference>
<reference evidence="9 11" key="1">
    <citation type="submission" date="2018-03" db="EMBL/GenBank/DDBJ databases">
        <title>Draft Genome Sequences of six Lactobacillus pentosus Strains Isolated from Brines of Traditionally Fermented Spanish-Style Green Table Olives.</title>
        <authorList>
            <person name="Calero-Delgado B."/>
            <person name="Martin-Platero A.M."/>
            <person name="Perez-Pulido A.J."/>
            <person name="Benitez-Cabello A."/>
            <person name="Casimiro-Soriguer C.S."/>
            <person name="Martinez-Bueno M."/>
            <person name="Arroyo-Lopez F.N."/>
            <person name="Rodriguez-Gomez F."/>
            <person name="Bautista-Gallego J."/>
            <person name="Garrido-Fernandez A."/>
            <person name="Jimenez-Diaz R."/>
        </authorList>
    </citation>
    <scope>NUCLEOTIDE SEQUENCE [LARGE SCALE GENOMIC DNA]</scope>
    <source>
        <strain evidence="9 11">IG2</strain>
    </source>
</reference>
<evidence type="ECO:0000256" key="7">
    <source>
        <dbReference type="ARBA" id="ARBA00022777"/>
    </source>
</evidence>
<dbReference type="EMBL" id="PVOB01000048">
    <property type="protein sequence ID" value="PRO95591.1"/>
    <property type="molecule type" value="Genomic_DNA"/>
</dbReference>
<evidence type="ECO:0000313" key="11">
    <source>
        <dbReference type="Proteomes" id="UP000238378"/>
    </source>
</evidence>
<evidence type="ECO:0000256" key="4">
    <source>
        <dbReference type="ARBA" id="ARBA00022597"/>
    </source>
</evidence>